<dbReference type="AlphaFoldDB" id="A0A2B4RMQ9"/>
<organism evidence="3 4">
    <name type="scientific">Stylophora pistillata</name>
    <name type="common">Smooth cauliflower coral</name>
    <dbReference type="NCBI Taxonomy" id="50429"/>
    <lineage>
        <taxon>Eukaryota</taxon>
        <taxon>Metazoa</taxon>
        <taxon>Cnidaria</taxon>
        <taxon>Anthozoa</taxon>
        <taxon>Hexacorallia</taxon>
        <taxon>Scleractinia</taxon>
        <taxon>Astrocoeniina</taxon>
        <taxon>Pocilloporidae</taxon>
        <taxon>Stylophora</taxon>
    </lineage>
</organism>
<keyword evidence="1" id="KW-0175">Coiled coil</keyword>
<reference evidence="4" key="1">
    <citation type="journal article" date="2017" name="bioRxiv">
        <title>Comparative analysis of the genomes of Stylophora pistillata and Acropora digitifera provides evidence for extensive differences between species of corals.</title>
        <authorList>
            <person name="Voolstra C.R."/>
            <person name="Li Y."/>
            <person name="Liew Y.J."/>
            <person name="Baumgarten S."/>
            <person name="Zoccola D."/>
            <person name="Flot J.-F."/>
            <person name="Tambutte S."/>
            <person name="Allemand D."/>
            <person name="Aranda M."/>
        </authorList>
    </citation>
    <scope>NUCLEOTIDE SEQUENCE [LARGE SCALE GENOMIC DNA]</scope>
</reference>
<sequence>MTFRPMEWTERHDIYLCREIIVVEPFQFKKEYLKKNKADKCSSGTSSDITELDQLLEEISDKEKVAEENRNSDKDRKKVEADRAKAEEARGVAMDRIGQIKKRQKDEGEDQEERKRSQRRSGGDTVEYLREKCELERDLTEKELEVKKAELADQGKRAQDQQM</sequence>
<protein>
    <submittedName>
        <fullName evidence="3">Uncharacterized protein</fullName>
    </submittedName>
</protein>
<feature type="compositionally biased region" description="Basic and acidic residues" evidence="2">
    <location>
        <begin position="60"/>
        <end position="90"/>
    </location>
</feature>
<dbReference type="EMBL" id="LSMT01000468">
    <property type="protein sequence ID" value="PFX17522.1"/>
    <property type="molecule type" value="Genomic_DNA"/>
</dbReference>
<feature type="region of interest" description="Disordered" evidence="2">
    <location>
        <begin position="60"/>
        <end position="129"/>
    </location>
</feature>
<gene>
    <name evidence="3" type="ORF">AWC38_SpisGene18156</name>
</gene>
<name>A0A2B4RMQ9_STYPI</name>
<evidence type="ECO:0000256" key="1">
    <source>
        <dbReference type="SAM" id="Coils"/>
    </source>
</evidence>
<evidence type="ECO:0000313" key="3">
    <source>
        <dbReference type="EMBL" id="PFX17522.1"/>
    </source>
</evidence>
<evidence type="ECO:0000256" key="2">
    <source>
        <dbReference type="SAM" id="MobiDB-lite"/>
    </source>
</evidence>
<accession>A0A2B4RMQ9</accession>
<proteinExistence type="predicted"/>
<comment type="caution">
    <text evidence="3">The sequence shown here is derived from an EMBL/GenBank/DDBJ whole genome shotgun (WGS) entry which is preliminary data.</text>
</comment>
<evidence type="ECO:0000313" key="4">
    <source>
        <dbReference type="Proteomes" id="UP000225706"/>
    </source>
</evidence>
<feature type="coiled-coil region" evidence="1">
    <location>
        <begin position="130"/>
        <end position="161"/>
    </location>
</feature>
<keyword evidence="4" id="KW-1185">Reference proteome</keyword>
<dbReference type="Proteomes" id="UP000225706">
    <property type="component" value="Unassembled WGS sequence"/>
</dbReference>